<protein>
    <submittedName>
        <fullName evidence="3">WecB/TagA/CpsF family glycosyltransferase</fullName>
    </submittedName>
</protein>
<keyword evidence="1" id="KW-0328">Glycosyltransferase</keyword>
<organism evidence="3 4">
    <name type="scientific">Jiella pelagia</name>
    <dbReference type="NCBI Taxonomy" id="2986949"/>
    <lineage>
        <taxon>Bacteria</taxon>
        <taxon>Pseudomonadati</taxon>
        <taxon>Pseudomonadota</taxon>
        <taxon>Alphaproteobacteria</taxon>
        <taxon>Hyphomicrobiales</taxon>
        <taxon>Aurantimonadaceae</taxon>
        <taxon>Jiella</taxon>
    </lineage>
</organism>
<dbReference type="InterPro" id="IPR004629">
    <property type="entry name" value="WecG_TagA_CpsF"/>
</dbReference>
<proteinExistence type="predicted"/>
<accession>A0ABY7C0D9</accession>
<dbReference type="Pfam" id="PF03808">
    <property type="entry name" value="Glyco_tran_WecG"/>
    <property type="match status" value="1"/>
</dbReference>
<dbReference type="RefSeq" id="WP_268882008.1">
    <property type="nucleotide sequence ID" value="NZ_CP114029.1"/>
</dbReference>
<evidence type="ECO:0000256" key="2">
    <source>
        <dbReference type="ARBA" id="ARBA00022679"/>
    </source>
</evidence>
<keyword evidence="2" id="KW-0808">Transferase</keyword>
<dbReference type="EMBL" id="CP114029">
    <property type="protein sequence ID" value="WAP69571.1"/>
    <property type="molecule type" value="Genomic_DNA"/>
</dbReference>
<dbReference type="NCBIfam" id="TIGR00696">
    <property type="entry name" value="wecG_tagA_cpsF"/>
    <property type="match status" value="1"/>
</dbReference>
<name>A0ABY7C0D9_9HYPH</name>
<dbReference type="CDD" id="cd06533">
    <property type="entry name" value="Glyco_transf_WecG_TagA"/>
    <property type="match status" value="1"/>
</dbReference>
<keyword evidence="4" id="KW-1185">Reference proteome</keyword>
<reference evidence="3" key="1">
    <citation type="submission" date="2022-12" db="EMBL/GenBank/DDBJ databases">
        <title>Jiella pelagia sp. nov., isolated from phosphonate enriched culture of Northwest Pacific surface seawater.</title>
        <authorList>
            <person name="Shin D.Y."/>
            <person name="Hwang C.Y."/>
        </authorList>
    </citation>
    <scope>NUCLEOTIDE SEQUENCE</scope>
    <source>
        <strain evidence="3">HL-NP1</strain>
    </source>
</reference>
<evidence type="ECO:0000313" key="4">
    <source>
        <dbReference type="Proteomes" id="UP001164020"/>
    </source>
</evidence>
<evidence type="ECO:0000313" key="3">
    <source>
        <dbReference type="EMBL" id="WAP69571.1"/>
    </source>
</evidence>
<dbReference type="Proteomes" id="UP001164020">
    <property type="component" value="Chromosome"/>
</dbReference>
<sequence>MVMEALDIAHRSTEIVTRRSPHMAIGGVAIANVSGAEAIERVEAALAARRLMRLGFINAHCVNVARRNPAYRAAIEDFLLLPDGVGVDIGAKLLHGRAFAENLNGTDFIPRLVMALSRPATIALLGAAPGIAERAAENFARVVPQHEIVAVSDGYFGTFGRAAVLERLEALRPDIVLVAMGVPAQEIFIADHLDERHGTVFVAVGALFDFIAGNVPRAPRLARQLRAEWIWRLALEPKRLFRRYVLGNPLFLRDVILDRLRGAARRRQPR</sequence>
<dbReference type="PANTHER" id="PTHR34136">
    <property type="match status" value="1"/>
</dbReference>
<dbReference type="PANTHER" id="PTHR34136:SF1">
    <property type="entry name" value="UDP-N-ACETYL-D-MANNOSAMINURONIC ACID TRANSFERASE"/>
    <property type="match status" value="1"/>
</dbReference>
<gene>
    <name evidence="3" type="ORF">OH818_04825</name>
</gene>
<evidence type="ECO:0000256" key="1">
    <source>
        <dbReference type="ARBA" id="ARBA00022676"/>
    </source>
</evidence>